<dbReference type="InterPro" id="IPR008138">
    <property type="entry name" value="SapB_2"/>
</dbReference>
<dbReference type="GO" id="GO:0005764">
    <property type="term" value="C:lysosome"/>
    <property type="evidence" value="ECO:0007669"/>
    <property type="project" value="InterPro"/>
</dbReference>
<name>A0AAD7SGE7_9TELE</name>
<organism evidence="10 11">
    <name type="scientific">Aldrovandia affinis</name>
    <dbReference type="NCBI Taxonomy" id="143900"/>
    <lineage>
        <taxon>Eukaryota</taxon>
        <taxon>Metazoa</taxon>
        <taxon>Chordata</taxon>
        <taxon>Craniata</taxon>
        <taxon>Vertebrata</taxon>
        <taxon>Euteleostomi</taxon>
        <taxon>Actinopterygii</taxon>
        <taxon>Neopterygii</taxon>
        <taxon>Teleostei</taxon>
        <taxon>Notacanthiformes</taxon>
        <taxon>Halosauridae</taxon>
        <taxon>Aldrovandia</taxon>
    </lineage>
</organism>
<dbReference type="Pfam" id="PF02199">
    <property type="entry name" value="SapA"/>
    <property type="match status" value="1"/>
</dbReference>
<dbReference type="EMBL" id="JAINUG010000066">
    <property type="protein sequence ID" value="KAJ8401995.1"/>
    <property type="molecule type" value="Genomic_DNA"/>
</dbReference>
<protein>
    <recommendedName>
        <fullName evidence="12">Surfactant protein Ba</fullName>
    </recommendedName>
</protein>
<dbReference type="InterPro" id="IPR051428">
    <property type="entry name" value="Sphingo_Act-Surfact_Prot"/>
</dbReference>
<evidence type="ECO:0000256" key="5">
    <source>
        <dbReference type="ARBA" id="ARBA00023157"/>
    </source>
</evidence>
<evidence type="ECO:0000256" key="6">
    <source>
        <dbReference type="ARBA" id="ARBA00023180"/>
    </source>
</evidence>
<evidence type="ECO:0008006" key="12">
    <source>
        <dbReference type="Google" id="ProtNLM"/>
    </source>
</evidence>
<dbReference type="Proteomes" id="UP001221898">
    <property type="component" value="Unassembled WGS sequence"/>
</dbReference>
<proteinExistence type="predicted"/>
<evidence type="ECO:0000313" key="10">
    <source>
        <dbReference type="EMBL" id="KAJ8401995.1"/>
    </source>
</evidence>
<dbReference type="PRINTS" id="PR01797">
    <property type="entry name" value="SAPOSIN"/>
</dbReference>
<feature type="domain" description="Saposin B-type" evidence="8">
    <location>
        <begin position="35"/>
        <end position="117"/>
    </location>
</feature>
<evidence type="ECO:0000259" key="9">
    <source>
        <dbReference type="PROSITE" id="PS51110"/>
    </source>
</evidence>
<comment type="caution">
    <text evidence="10">The sequence shown here is derived from an EMBL/GenBank/DDBJ whole genome shotgun (WGS) entry which is preliminary data.</text>
</comment>
<feature type="domain" description="Saposin B-type" evidence="8">
    <location>
        <begin position="225"/>
        <end position="305"/>
    </location>
</feature>
<evidence type="ECO:0000256" key="3">
    <source>
        <dbReference type="ARBA" id="ARBA00022729"/>
    </source>
</evidence>
<evidence type="ECO:0000256" key="4">
    <source>
        <dbReference type="ARBA" id="ARBA00022737"/>
    </source>
</evidence>
<dbReference type="GO" id="GO:0005576">
    <property type="term" value="C:extracellular region"/>
    <property type="evidence" value="ECO:0007669"/>
    <property type="project" value="UniProtKB-SubCell"/>
</dbReference>
<evidence type="ECO:0000313" key="11">
    <source>
        <dbReference type="Proteomes" id="UP001221898"/>
    </source>
</evidence>
<evidence type="ECO:0000256" key="1">
    <source>
        <dbReference type="ARBA" id="ARBA00004613"/>
    </source>
</evidence>
<dbReference type="PROSITE" id="PS50015">
    <property type="entry name" value="SAP_B"/>
    <property type="match status" value="3"/>
</dbReference>
<feature type="domain" description="Saposin A-type" evidence="9">
    <location>
        <begin position="308"/>
        <end position="344"/>
    </location>
</feature>
<dbReference type="PANTHER" id="PTHR11480">
    <property type="entry name" value="SAPOSIN-RELATED"/>
    <property type="match status" value="1"/>
</dbReference>
<dbReference type="InterPro" id="IPR008139">
    <property type="entry name" value="SaposinB_dom"/>
</dbReference>
<dbReference type="SMART" id="SM00741">
    <property type="entry name" value="SapB"/>
    <property type="match status" value="3"/>
</dbReference>
<evidence type="ECO:0000259" key="8">
    <source>
        <dbReference type="PROSITE" id="PS50015"/>
    </source>
</evidence>
<keyword evidence="6" id="KW-0325">Glycoprotein</keyword>
<feature type="signal peptide" evidence="7">
    <location>
        <begin position="1"/>
        <end position="20"/>
    </location>
</feature>
<keyword evidence="4" id="KW-0677">Repeat</keyword>
<dbReference type="InterPro" id="IPR008373">
    <property type="entry name" value="Saposin"/>
</dbReference>
<dbReference type="Pfam" id="PF03489">
    <property type="entry name" value="SapB_2"/>
    <property type="match status" value="2"/>
</dbReference>
<feature type="domain" description="Saposin B-type" evidence="8">
    <location>
        <begin position="146"/>
        <end position="223"/>
    </location>
</feature>
<reference evidence="10" key="1">
    <citation type="journal article" date="2023" name="Science">
        <title>Genome structures resolve the early diversification of teleost fishes.</title>
        <authorList>
            <person name="Parey E."/>
            <person name="Louis A."/>
            <person name="Montfort J."/>
            <person name="Bouchez O."/>
            <person name="Roques C."/>
            <person name="Iampietro C."/>
            <person name="Lluch J."/>
            <person name="Castinel A."/>
            <person name="Donnadieu C."/>
            <person name="Desvignes T."/>
            <person name="Floi Bucao C."/>
            <person name="Jouanno E."/>
            <person name="Wen M."/>
            <person name="Mejri S."/>
            <person name="Dirks R."/>
            <person name="Jansen H."/>
            <person name="Henkel C."/>
            <person name="Chen W.J."/>
            <person name="Zahm M."/>
            <person name="Cabau C."/>
            <person name="Klopp C."/>
            <person name="Thompson A.W."/>
            <person name="Robinson-Rechavi M."/>
            <person name="Braasch I."/>
            <person name="Lecointre G."/>
            <person name="Bobe J."/>
            <person name="Postlethwait J.H."/>
            <person name="Berthelot C."/>
            <person name="Roest Crollius H."/>
            <person name="Guiguen Y."/>
        </authorList>
    </citation>
    <scope>NUCLEOTIDE SEQUENCE</scope>
    <source>
        <strain evidence="10">NC1722</strain>
    </source>
</reference>
<sequence length="344" mass="37591">MATLKFVFLVFIASKSTARAGVIDGETVWNKLSATQDSCKDCMQIMELFADMISKADTQDRIKNTLDSMCDRLPSTMTQNLCLDQVKENLPLVIKLLTGFIKPSQICTMLELCKGQSQGMEQELLTKFIAEVRIAHGTGTMPEISSSVGCKICINLVKTVESLLPQGAILKVLAKGCVLLPTGLKQSCQEFVKKIFPLVVDFLLSLATPNNVCQLLQFCKVQDRAAPDCDSCQTLAILARFHLGSNATELQTSSFLESVCLLHPSAIPKCHSFTQRNGPALKRALTKPIGVLDLCEGALLCAAEKESGAVGREPCSASAIYRCRDMETATECNSVSFCKKYIWK</sequence>
<evidence type="ECO:0000256" key="2">
    <source>
        <dbReference type="ARBA" id="ARBA00022525"/>
    </source>
</evidence>
<dbReference type="InterPro" id="IPR003119">
    <property type="entry name" value="SAP_A"/>
</dbReference>
<dbReference type="GO" id="GO:0016020">
    <property type="term" value="C:membrane"/>
    <property type="evidence" value="ECO:0007669"/>
    <property type="project" value="GOC"/>
</dbReference>
<dbReference type="PANTHER" id="PTHR11480:SF99">
    <property type="entry name" value="SURFACTANT PROTEIN BB"/>
    <property type="match status" value="1"/>
</dbReference>
<gene>
    <name evidence="10" type="ORF">AAFF_G00372300</name>
</gene>
<keyword evidence="3 7" id="KW-0732">Signal</keyword>
<dbReference type="SMART" id="SM00162">
    <property type="entry name" value="SAPA"/>
    <property type="match status" value="1"/>
</dbReference>
<dbReference type="GO" id="GO:0006665">
    <property type="term" value="P:sphingolipid metabolic process"/>
    <property type="evidence" value="ECO:0007669"/>
    <property type="project" value="InterPro"/>
</dbReference>
<evidence type="ECO:0000256" key="7">
    <source>
        <dbReference type="SAM" id="SignalP"/>
    </source>
</evidence>
<accession>A0AAD7SGE7</accession>
<dbReference type="InterPro" id="IPR011001">
    <property type="entry name" value="Saposin-like"/>
</dbReference>
<dbReference type="AlphaFoldDB" id="A0AAD7SGE7"/>
<dbReference type="PROSITE" id="PS51110">
    <property type="entry name" value="SAP_A"/>
    <property type="match status" value="1"/>
</dbReference>
<dbReference type="SUPFAM" id="SSF47862">
    <property type="entry name" value="Saposin"/>
    <property type="match status" value="2"/>
</dbReference>
<comment type="subcellular location">
    <subcellularLocation>
        <location evidence="1">Secreted</location>
    </subcellularLocation>
</comment>
<keyword evidence="5" id="KW-1015">Disulfide bond</keyword>
<keyword evidence="2" id="KW-0964">Secreted</keyword>
<feature type="chain" id="PRO_5042260138" description="Surfactant protein Ba" evidence="7">
    <location>
        <begin position="21"/>
        <end position="344"/>
    </location>
</feature>
<dbReference type="Gene3D" id="1.10.225.10">
    <property type="entry name" value="Saposin-like"/>
    <property type="match status" value="3"/>
</dbReference>
<keyword evidence="11" id="KW-1185">Reference proteome</keyword>